<evidence type="ECO:0000256" key="4">
    <source>
        <dbReference type="ARBA" id="ARBA00023136"/>
    </source>
</evidence>
<evidence type="ECO:0000313" key="8">
    <source>
        <dbReference type="Proteomes" id="UP000024635"/>
    </source>
</evidence>
<keyword evidence="2 5" id="KW-0812">Transmembrane</keyword>
<feature type="transmembrane region" description="Helical" evidence="5">
    <location>
        <begin position="293"/>
        <end position="314"/>
    </location>
</feature>
<dbReference type="AlphaFoldDB" id="A0A016UZQ4"/>
<dbReference type="Gene3D" id="1.20.1070.10">
    <property type="entry name" value="Rhodopsin 7-helix transmembrane proteins"/>
    <property type="match status" value="1"/>
</dbReference>
<sequence>MLTLTLLFGPLPKIMNDSDITDESMVPTTPEICNYEQPPMTNIRFWLVTVFGSTVSFISIVNNILLFYVFFSKKHHRTSHNVYLMLLAFFDIFVSTAYILLMSVNILIDYLISPTLMQIWYSYMVPMITISHVAMTSSSFLIVCASFERYCLTVNSTFLPFAQKNRKFIAAFAILLGVISKGTMCLEFEFFDIPECEGLITETQMRYPDFVINTPYNVVWRFWYRNLATIIAPFFILAYFNIRIVKALTKHTKMTVCQLAGNALVEKAKRKMSENPILDPVKRKATARAATRTLVMVVCCYLISNIISVALTIWEHLDRDTLMEYVNFYAIAIDLVSLLTTSACACRLPIYLTCQPSLRREIKEVVFSLPCCRKGMVEDSEYLVMDKSSMTASTRVTSAINQDLVYKRCSTGCALVDEPQVITEAVLQPIVLASTEDTKICLSSAYETLL</sequence>
<feature type="transmembrane region" description="Helical" evidence="5">
    <location>
        <begin position="168"/>
        <end position="184"/>
    </location>
</feature>
<dbReference type="PANTHER" id="PTHR46709">
    <property type="entry name" value="PROTEIN CBG23488-RELATED"/>
    <property type="match status" value="1"/>
</dbReference>
<evidence type="ECO:0000256" key="3">
    <source>
        <dbReference type="ARBA" id="ARBA00022989"/>
    </source>
</evidence>
<dbReference type="PANTHER" id="PTHR46709:SF2">
    <property type="entry name" value="G-PROTEIN COUPLED RECEPTORS FAMILY 1 PROFILE DOMAIN-CONTAINING PROTEIN"/>
    <property type="match status" value="1"/>
</dbReference>
<dbReference type="CDD" id="cd14978">
    <property type="entry name" value="7tmA_FMRFamide_R-like"/>
    <property type="match status" value="1"/>
</dbReference>
<dbReference type="STRING" id="53326.A0A016UZQ4"/>
<dbReference type="Proteomes" id="UP000024635">
    <property type="component" value="Unassembled WGS sequence"/>
</dbReference>
<dbReference type="InterPro" id="IPR017452">
    <property type="entry name" value="GPCR_Rhodpsn_7TM"/>
</dbReference>
<keyword evidence="8" id="KW-1185">Reference proteome</keyword>
<evidence type="ECO:0000256" key="1">
    <source>
        <dbReference type="ARBA" id="ARBA00004370"/>
    </source>
</evidence>
<feature type="transmembrane region" description="Helical" evidence="5">
    <location>
        <begin position="120"/>
        <end position="147"/>
    </location>
</feature>
<dbReference type="GO" id="GO:0004930">
    <property type="term" value="F:G protein-coupled receptor activity"/>
    <property type="evidence" value="ECO:0007669"/>
    <property type="project" value="InterPro"/>
</dbReference>
<comment type="subcellular location">
    <subcellularLocation>
        <location evidence="1">Membrane</location>
    </subcellularLocation>
</comment>
<keyword evidence="3 5" id="KW-1133">Transmembrane helix</keyword>
<feature type="transmembrane region" description="Helical" evidence="5">
    <location>
        <begin position="222"/>
        <end position="242"/>
    </location>
</feature>
<reference evidence="8" key="1">
    <citation type="journal article" date="2015" name="Nat. Genet.">
        <title>The genome and transcriptome of the zoonotic hookworm Ancylostoma ceylanicum identify infection-specific gene families.</title>
        <authorList>
            <person name="Schwarz E.M."/>
            <person name="Hu Y."/>
            <person name="Antoshechkin I."/>
            <person name="Miller M.M."/>
            <person name="Sternberg P.W."/>
            <person name="Aroian R.V."/>
        </authorList>
    </citation>
    <scope>NUCLEOTIDE SEQUENCE</scope>
    <source>
        <strain evidence="8">HY135</strain>
    </source>
</reference>
<comment type="caution">
    <text evidence="7">The sequence shown here is derived from an EMBL/GenBank/DDBJ whole genome shotgun (WGS) entry which is preliminary data.</text>
</comment>
<organism evidence="7 8">
    <name type="scientific">Ancylostoma ceylanicum</name>
    <dbReference type="NCBI Taxonomy" id="53326"/>
    <lineage>
        <taxon>Eukaryota</taxon>
        <taxon>Metazoa</taxon>
        <taxon>Ecdysozoa</taxon>
        <taxon>Nematoda</taxon>
        <taxon>Chromadorea</taxon>
        <taxon>Rhabditida</taxon>
        <taxon>Rhabditina</taxon>
        <taxon>Rhabditomorpha</taxon>
        <taxon>Strongyloidea</taxon>
        <taxon>Ancylostomatidae</taxon>
        <taxon>Ancylostomatinae</taxon>
        <taxon>Ancylostoma</taxon>
    </lineage>
</organism>
<dbReference type="OrthoDB" id="5857538at2759"/>
<dbReference type="SUPFAM" id="SSF81321">
    <property type="entry name" value="Family A G protein-coupled receptor-like"/>
    <property type="match status" value="1"/>
</dbReference>
<gene>
    <name evidence="7" type="primary">Acey_s0022.g640</name>
    <name evidence="7" type="synonym">Acey-Y41D4B.24</name>
    <name evidence="7" type="ORF">Y032_0022g640</name>
</gene>
<keyword evidence="4 5" id="KW-0472">Membrane</keyword>
<dbReference type="EMBL" id="JARK01001358">
    <property type="protein sequence ID" value="EYC20471.1"/>
    <property type="molecule type" value="Genomic_DNA"/>
</dbReference>
<protein>
    <recommendedName>
        <fullName evidence="6">G-protein coupled receptors family 1 profile domain-containing protein</fullName>
    </recommendedName>
</protein>
<feature type="transmembrane region" description="Helical" evidence="5">
    <location>
        <begin position="326"/>
        <end position="350"/>
    </location>
</feature>
<evidence type="ECO:0000256" key="2">
    <source>
        <dbReference type="ARBA" id="ARBA00022692"/>
    </source>
</evidence>
<dbReference type="InterPro" id="IPR000276">
    <property type="entry name" value="GPCR_Rhodpsn"/>
</dbReference>
<dbReference type="GO" id="GO:0016020">
    <property type="term" value="C:membrane"/>
    <property type="evidence" value="ECO:0007669"/>
    <property type="project" value="UniProtKB-SubCell"/>
</dbReference>
<name>A0A016UZQ4_9BILA</name>
<evidence type="ECO:0000256" key="5">
    <source>
        <dbReference type="SAM" id="Phobius"/>
    </source>
</evidence>
<feature type="domain" description="G-protein coupled receptors family 1 profile" evidence="6">
    <location>
        <begin position="62"/>
        <end position="351"/>
    </location>
</feature>
<dbReference type="PROSITE" id="PS50262">
    <property type="entry name" value="G_PROTEIN_RECEP_F1_2"/>
    <property type="match status" value="1"/>
</dbReference>
<feature type="transmembrane region" description="Helical" evidence="5">
    <location>
        <begin position="83"/>
        <end position="108"/>
    </location>
</feature>
<proteinExistence type="predicted"/>
<evidence type="ECO:0000259" key="6">
    <source>
        <dbReference type="PROSITE" id="PS50262"/>
    </source>
</evidence>
<evidence type="ECO:0000313" key="7">
    <source>
        <dbReference type="EMBL" id="EYC20471.1"/>
    </source>
</evidence>
<feature type="transmembrane region" description="Helical" evidence="5">
    <location>
        <begin position="45"/>
        <end position="71"/>
    </location>
</feature>
<accession>A0A016UZQ4</accession>
<dbReference type="PRINTS" id="PR00237">
    <property type="entry name" value="GPCRRHODOPSN"/>
</dbReference>
<dbReference type="Pfam" id="PF00001">
    <property type="entry name" value="7tm_1"/>
    <property type="match status" value="1"/>
</dbReference>